<name>A0AAV7MKJ7_PLEWA</name>
<evidence type="ECO:0000313" key="1">
    <source>
        <dbReference type="EMBL" id="KAJ1102902.1"/>
    </source>
</evidence>
<dbReference type="EMBL" id="JANPWB010000013">
    <property type="protein sequence ID" value="KAJ1102902.1"/>
    <property type="molecule type" value="Genomic_DNA"/>
</dbReference>
<comment type="caution">
    <text evidence="1">The sequence shown here is derived from an EMBL/GenBank/DDBJ whole genome shotgun (WGS) entry which is preliminary data.</text>
</comment>
<accession>A0AAV7MKJ7</accession>
<gene>
    <name evidence="1" type="ORF">NDU88_000342</name>
</gene>
<dbReference type="AlphaFoldDB" id="A0AAV7MKJ7"/>
<protein>
    <submittedName>
        <fullName evidence="1">Uncharacterized protein</fullName>
    </submittedName>
</protein>
<dbReference type="Proteomes" id="UP001066276">
    <property type="component" value="Chromosome 9"/>
</dbReference>
<evidence type="ECO:0000313" key="2">
    <source>
        <dbReference type="Proteomes" id="UP001066276"/>
    </source>
</evidence>
<proteinExistence type="predicted"/>
<organism evidence="1 2">
    <name type="scientific">Pleurodeles waltl</name>
    <name type="common">Iberian ribbed newt</name>
    <dbReference type="NCBI Taxonomy" id="8319"/>
    <lineage>
        <taxon>Eukaryota</taxon>
        <taxon>Metazoa</taxon>
        <taxon>Chordata</taxon>
        <taxon>Craniata</taxon>
        <taxon>Vertebrata</taxon>
        <taxon>Euteleostomi</taxon>
        <taxon>Amphibia</taxon>
        <taxon>Batrachia</taxon>
        <taxon>Caudata</taxon>
        <taxon>Salamandroidea</taxon>
        <taxon>Salamandridae</taxon>
        <taxon>Pleurodelinae</taxon>
        <taxon>Pleurodeles</taxon>
    </lineage>
</organism>
<keyword evidence="2" id="KW-1185">Reference proteome</keyword>
<sequence length="76" mass="7576">MEPGISSQLPAKVAITWASGGRTRPALFDYTGCREGREGGPDAGGKLKGPDPVRSGACVLSGPGAFRGVLSGAGAF</sequence>
<reference evidence="1" key="1">
    <citation type="journal article" date="2022" name="bioRxiv">
        <title>Sequencing and chromosome-scale assembly of the giantPleurodeles waltlgenome.</title>
        <authorList>
            <person name="Brown T."/>
            <person name="Elewa A."/>
            <person name="Iarovenko S."/>
            <person name="Subramanian E."/>
            <person name="Araus A.J."/>
            <person name="Petzold A."/>
            <person name="Susuki M."/>
            <person name="Suzuki K.-i.T."/>
            <person name="Hayashi T."/>
            <person name="Toyoda A."/>
            <person name="Oliveira C."/>
            <person name="Osipova E."/>
            <person name="Leigh N.D."/>
            <person name="Simon A."/>
            <person name="Yun M.H."/>
        </authorList>
    </citation>
    <scope>NUCLEOTIDE SEQUENCE</scope>
    <source>
        <strain evidence="1">20211129_DDA</strain>
        <tissue evidence="1">Liver</tissue>
    </source>
</reference>